<evidence type="ECO:0000313" key="1">
    <source>
        <dbReference type="EMBL" id="CAG8697112.1"/>
    </source>
</evidence>
<dbReference type="Proteomes" id="UP000789525">
    <property type="component" value="Unassembled WGS sequence"/>
</dbReference>
<accession>A0ACA9P849</accession>
<reference evidence="1" key="1">
    <citation type="submission" date="2021-06" db="EMBL/GenBank/DDBJ databases">
        <authorList>
            <person name="Kallberg Y."/>
            <person name="Tangrot J."/>
            <person name="Rosling A."/>
        </authorList>
    </citation>
    <scope>NUCLEOTIDE SEQUENCE</scope>
    <source>
        <strain evidence="1">CL356</strain>
    </source>
</reference>
<evidence type="ECO:0000313" key="2">
    <source>
        <dbReference type="Proteomes" id="UP000789525"/>
    </source>
</evidence>
<feature type="non-terminal residue" evidence="1">
    <location>
        <position position="1"/>
    </location>
</feature>
<keyword evidence="2" id="KW-1185">Reference proteome</keyword>
<protein>
    <submittedName>
        <fullName evidence="1">5165_t:CDS:1</fullName>
    </submittedName>
</protein>
<name>A0ACA9P849_9GLOM</name>
<organism evidence="1 2">
    <name type="scientific">Acaulospora colombiana</name>
    <dbReference type="NCBI Taxonomy" id="27376"/>
    <lineage>
        <taxon>Eukaryota</taxon>
        <taxon>Fungi</taxon>
        <taxon>Fungi incertae sedis</taxon>
        <taxon>Mucoromycota</taxon>
        <taxon>Glomeromycotina</taxon>
        <taxon>Glomeromycetes</taxon>
        <taxon>Diversisporales</taxon>
        <taxon>Acaulosporaceae</taxon>
        <taxon>Acaulospora</taxon>
    </lineage>
</organism>
<sequence>ERKIDEEVMKATISFDQFYGEDTDLEEFMPFDHLLRVVDIIIICYDCSAPETLHNAIYKVSSDISKWHPIIMRFTGKAPICLVGCKWNNRRTSDDRLLVDRRHFVTKQQSQAAARQIEATGSFEWSEDNDHNAMALTRALFWNTAIRMSVPRHNDSRQGHQKPNIPLTVLIFGDMTLFSIPVQTHYVQLQLPIAASPIWPDGRPKLEHQSQQDHPPEHHNFLLPDEAMKEEGVEEEGIVGLNVGFMTYRRETHDLYIRVTLSQTLGDVIVICYDPSDPQTLHNAIYRWYPFVLHFMVSAPIFLVECHFKPQASLGGPQQEGAAVSRQEAENACRQTGAVGLIEWHEEEKSFEEMAEEALI</sequence>
<proteinExistence type="predicted"/>
<gene>
    <name evidence="1" type="ORF">ACOLOM_LOCUS10073</name>
</gene>
<feature type="non-terminal residue" evidence="1">
    <location>
        <position position="360"/>
    </location>
</feature>
<comment type="caution">
    <text evidence="1">The sequence shown here is derived from an EMBL/GenBank/DDBJ whole genome shotgun (WGS) entry which is preliminary data.</text>
</comment>
<dbReference type="EMBL" id="CAJVPT010031284">
    <property type="protein sequence ID" value="CAG8697112.1"/>
    <property type="molecule type" value="Genomic_DNA"/>
</dbReference>